<feature type="compositionally biased region" description="Low complexity" evidence="1">
    <location>
        <begin position="295"/>
        <end position="319"/>
    </location>
</feature>
<feature type="compositionally biased region" description="Gly residues" evidence="1">
    <location>
        <begin position="326"/>
        <end position="336"/>
    </location>
</feature>
<feature type="region of interest" description="Disordered" evidence="1">
    <location>
        <begin position="245"/>
        <end position="336"/>
    </location>
</feature>
<evidence type="ECO:0000313" key="3">
    <source>
        <dbReference type="EMBL" id="HIY96057.1"/>
    </source>
</evidence>
<dbReference type="Proteomes" id="UP000886750">
    <property type="component" value="Unassembled WGS sequence"/>
</dbReference>
<sequence length="336" mass="37245">MEFFIIFSFIYALGHPLYATVYGFRQVDLWILWVIAAAVYVVICVFKGIGLYTMAKKQNKTKIGWLGFVPFASTFVMGELSGNFHLGSVKIKHVGLYAMLAEFVLCAFYLMQYVPQSYVFTNGLYTIQTITQNGQTGMTLYYSTDVPQAIVNLINVSTVLANVFYFIQLVLYIFLCMAFFRVYAPASYIWMVVLCAILPVVTAFLVFAFRNRTPIDYDQYMQARMEQIRRAQQAQYGPYGPYGGNPYGQNPYGQNPYGQNPYGQGPYNSPYGQNPNPYGGQGAPKEPDDPFGEYSSPSSGQQGQSGQSGQAGPSAPSSGDDPFGEYSGGSDGNKNS</sequence>
<feature type="compositionally biased region" description="Low complexity" evidence="1">
    <location>
        <begin position="247"/>
        <end position="268"/>
    </location>
</feature>
<keyword evidence="2" id="KW-0472">Membrane</keyword>
<keyword evidence="2" id="KW-0812">Transmembrane</keyword>
<gene>
    <name evidence="3" type="ORF">H9729_00035</name>
</gene>
<feature type="transmembrane region" description="Helical" evidence="2">
    <location>
        <begin position="94"/>
        <end position="111"/>
    </location>
</feature>
<proteinExistence type="predicted"/>
<keyword evidence="2" id="KW-1133">Transmembrane helix</keyword>
<reference evidence="3" key="2">
    <citation type="submission" date="2021-04" db="EMBL/GenBank/DDBJ databases">
        <authorList>
            <person name="Gilroy R."/>
        </authorList>
    </citation>
    <scope>NUCLEOTIDE SEQUENCE</scope>
    <source>
        <strain evidence="3">1345</strain>
    </source>
</reference>
<accession>A0A9D1ZTV1</accession>
<protein>
    <submittedName>
        <fullName evidence="3">Uncharacterized protein</fullName>
    </submittedName>
</protein>
<comment type="caution">
    <text evidence="3">The sequence shown here is derived from an EMBL/GenBank/DDBJ whole genome shotgun (WGS) entry which is preliminary data.</text>
</comment>
<evidence type="ECO:0000256" key="2">
    <source>
        <dbReference type="SAM" id="Phobius"/>
    </source>
</evidence>
<evidence type="ECO:0000256" key="1">
    <source>
        <dbReference type="SAM" id="MobiDB-lite"/>
    </source>
</evidence>
<feature type="transmembrane region" description="Helical" evidence="2">
    <location>
        <begin position="163"/>
        <end position="182"/>
    </location>
</feature>
<feature type="transmembrane region" description="Helical" evidence="2">
    <location>
        <begin position="29"/>
        <end position="51"/>
    </location>
</feature>
<evidence type="ECO:0000313" key="4">
    <source>
        <dbReference type="Proteomes" id="UP000886750"/>
    </source>
</evidence>
<dbReference type="AlphaFoldDB" id="A0A9D1ZTV1"/>
<feature type="transmembrane region" description="Helical" evidence="2">
    <location>
        <begin position="188"/>
        <end position="209"/>
    </location>
</feature>
<name>A0A9D1ZTV1_9FIRM</name>
<feature type="transmembrane region" description="Helical" evidence="2">
    <location>
        <begin position="63"/>
        <end position="82"/>
    </location>
</feature>
<dbReference type="EMBL" id="DXCQ01000001">
    <property type="protein sequence ID" value="HIY96057.1"/>
    <property type="molecule type" value="Genomic_DNA"/>
</dbReference>
<reference evidence="3" key="1">
    <citation type="journal article" date="2021" name="PeerJ">
        <title>Extensive microbial diversity within the chicken gut microbiome revealed by metagenomics and culture.</title>
        <authorList>
            <person name="Gilroy R."/>
            <person name="Ravi A."/>
            <person name="Getino M."/>
            <person name="Pursley I."/>
            <person name="Horton D.L."/>
            <person name="Alikhan N.F."/>
            <person name="Baker D."/>
            <person name="Gharbi K."/>
            <person name="Hall N."/>
            <person name="Watson M."/>
            <person name="Adriaenssens E.M."/>
            <person name="Foster-Nyarko E."/>
            <person name="Jarju S."/>
            <person name="Secka A."/>
            <person name="Antonio M."/>
            <person name="Oren A."/>
            <person name="Chaudhuri R.R."/>
            <person name="La Ragione R."/>
            <person name="Hildebrand F."/>
            <person name="Pallen M.J."/>
        </authorList>
    </citation>
    <scope>NUCLEOTIDE SEQUENCE</scope>
    <source>
        <strain evidence="3">1345</strain>
    </source>
</reference>
<organism evidence="3 4">
    <name type="scientific">Candidatus Borkfalkia excrementigallinarum</name>
    <dbReference type="NCBI Taxonomy" id="2838506"/>
    <lineage>
        <taxon>Bacteria</taxon>
        <taxon>Bacillati</taxon>
        <taxon>Bacillota</taxon>
        <taxon>Clostridia</taxon>
        <taxon>Christensenellales</taxon>
        <taxon>Christensenellaceae</taxon>
        <taxon>Candidatus Borkfalkia</taxon>
    </lineage>
</organism>